<organism evidence="9 10">
    <name type="scientific">Niallia oryzisoli</name>
    <dbReference type="NCBI Taxonomy" id="1737571"/>
    <lineage>
        <taxon>Bacteria</taxon>
        <taxon>Bacillati</taxon>
        <taxon>Bacillota</taxon>
        <taxon>Bacilli</taxon>
        <taxon>Bacillales</taxon>
        <taxon>Bacillaceae</taxon>
        <taxon>Niallia</taxon>
    </lineage>
</organism>
<keyword evidence="2" id="KW-0813">Transport</keyword>
<evidence type="ECO:0000313" key="10">
    <source>
        <dbReference type="Proteomes" id="UP001357223"/>
    </source>
</evidence>
<reference evidence="9 10" key="1">
    <citation type="submission" date="2023-10" db="EMBL/GenBank/DDBJ databases">
        <title>Niallia locisalis sp.nov. isolated from a salt pond sample.</title>
        <authorList>
            <person name="Li X.-J."/>
            <person name="Dong L."/>
        </authorList>
    </citation>
    <scope>NUCLEOTIDE SEQUENCE [LARGE SCALE GENOMIC DNA]</scope>
    <source>
        <strain evidence="9 10">DSM 29761</strain>
    </source>
</reference>
<evidence type="ECO:0000256" key="3">
    <source>
        <dbReference type="ARBA" id="ARBA00022475"/>
    </source>
</evidence>
<dbReference type="InterPro" id="IPR011701">
    <property type="entry name" value="MFS"/>
</dbReference>
<feature type="transmembrane region" description="Helical" evidence="7">
    <location>
        <begin position="250"/>
        <end position="270"/>
    </location>
</feature>
<evidence type="ECO:0000256" key="2">
    <source>
        <dbReference type="ARBA" id="ARBA00022448"/>
    </source>
</evidence>
<feature type="transmembrane region" description="Helical" evidence="7">
    <location>
        <begin position="369"/>
        <end position="391"/>
    </location>
</feature>
<feature type="transmembrane region" description="Helical" evidence="7">
    <location>
        <begin position="306"/>
        <end position="325"/>
    </location>
</feature>
<dbReference type="InterPro" id="IPR000849">
    <property type="entry name" value="Sugar_P_transporter"/>
</dbReference>
<keyword evidence="3" id="KW-1003">Cell membrane</keyword>
<name>A0ABZ2CDG0_9BACI</name>
<evidence type="ECO:0000313" key="9">
    <source>
        <dbReference type="EMBL" id="WVX81765.1"/>
    </source>
</evidence>
<keyword evidence="10" id="KW-1185">Reference proteome</keyword>
<feature type="transmembrane region" description="Helical" evidence="7">
    <location>
        <begin position="107"/>
        <end position="127"/>
    </location>
</feature>
<dbReference type="Proteomes" id="UP001357223">
    <property type="component" value="Chromosome"/>
</dbReference>
<gene>
    <name evidence="9" type="ORF">R4Z09_01600</name>
</gene>
<evidence type="ECO:0000256" key="5">
    <source>
        <dbReference type="ARBA" id="ARBA00022989"/>
    </source>
</evidence>
<proteinExistence type="predicted"/>
<dbReference type="SUPFAM" id="SSF103473">
    <property type="entry name" value="MFS general substrate transporter"/>
    <property type="match status" value="1"/>
</dbReference>
<dbReference type="EMBL" id="CP137640">
    <property type="protein sequence ID" value="WVX81765.1"/>
    <property type="molecule type" value="Genomic_DNA"/>
</dbReference>
<dbReference type="RefSeq" id="WP_338450675.1">
    <property type="nucleotide sequence ID" value="NZ_CP137640.1"/>
</dbReference>
<keyword evidence="5 7" id="KW-1133">Transmembrane helix</keyword>
<dbReference type="Gene3D" id="1.20.1250.20">
    <property type="entry name" value="MFS general substrate transporter like domains"/>
    <property type="match status" value="2"/>
</dbReference>
<dbReference type="PIRSF" id="PIRSF002808">
    <property type="entry name" value="Hexose_phosphate_transp"/>
    <property type="match status" value="1"/>
</dbReference>
<protein>
    <submittedName>
        <fullName evidence="9">MFS transporter</fullName>
    </submittedName>
</protein>
<dbReference type="Pfam" id="PF07690">
    <property type="entry name" value="MFS_1"/>
    <property type="match status" value="1"/>
</dbReference>
<comment type="subcellular location">
    <subcellularLocation>
        <location evidence="1">Cell membrane</location>
        <topology evidence="1">Multi-pass membrane protein</topology>
    </subcellularLocation>
</comment>
<dbReference type="PANTHER" id="PTHR23517">
    <property type="entry name" value="RESISTANCE PROTEIN MDTM, PUTATIVE-RELATED-RELATED"/>
    <property type="match status" value="1"/>
</dbReference>
<evidence type="ECO:0000256" key="6">
    <source>
        <dbReference type="ARBA" id="ARBA00023136"/>
    </source>
</evidence>
<feature type="transmembrane region" description="Helical" evidence="7">
    <location>
        <begin position="134"/>
        <end position="153"/>
    </location>
</feature>
<dbReference type="InterPro" id="IPR036259">
    <property type="entry name" value="MFS_trans_sf"/>
</dbReference>
<feature type="transmembrane region" description="Helical" evidence="7">
    <location>
        <begin position="217"/>
        <end position="238"/>
    </location>
</feature>
<dbReference type="InterPro" id="IPR050171">
    <property type="entry name" value="MFS_Transporters"/>
</dbReference>
<evidence type="ECO:0000256" key="1">
    <source>
        <dbReference type="ARBA" id="ARBA00004651"/>
    </source>
</evidence>
<feature type="transmembrane region" description="Helical" evidence="7">
    <location>
        <begin position="337"/>
        <end position="363"/>
    </location>
</feature>
<keyword evidence="6 7" id="KW-0472">Membrane</keyword>
<feature type="transmembrane region" description="Helical" evidence="7">
    <location>
        <begin position="50"/>
        <end position="70"/>
    </location>
</feature>
<dbReference type="InterPro" id="IPR020846">
    <property type="entry name" value="MFS_dom"/>
</dbReference>
<evidence type="ECO:0000256" key="4">
    <source>
        <dbReference type="ARBA" id="ARBA00022692"/>
    </source>
</evidence>
<evidence type="ECO:0000256" key="7">
    <source>
        <dbReference type="SAM" id="Phobius"/>
    </source>
</evidence>
<accession>A0ABZ2CDG0</accession>
<sequence length="411" mass="44483">MKNKLKLAFVALFIAWLAYLLSYVSRMSWTPIIPVASEDMGINAAQAGSYMTAFYIGYVITQIPGGFLVDKYGYRKVLLSCFTMLGIFTLLTGFAPNFELGMATRVITGMGAGAIFSAGIVLINDWFPENKRGLANGLFMTSTSLAVSLVNLYVPTVANGFGWRYAFYIGGILPLIALVIGFFVLKEFTPISQKKKEGQINKVSGSDMLSLLKNKNLMLVGIAGFGGQWATTAIATWANSYLNKSLHLSLVQAGLLMSIFGFAALLSKPITGILSDYVNRKALTVGILVLLGPVLVWFGINKNLPLVYLLIPLMGILGYAFYPVLNTIIGQSVEKRLLGTASGLVNMIWQLGAMISPLAVGAVIDATGSYFYCFATMAVAPFLGGLVFLFIKLEKKAAVHKQNTEEDTLIS</sequence>
<dbReference type="PROSITE" id="PS50850">
    <property type="entry name" value="MFS"/>
    <property type="match status" value="1"/>
</dbReference>
<evidence type="ECO:0000259" key="8">
    <source>
        <dbReference type="PROSITE" id="PS50850"/>
    </source>
</evidence>
<feature type="transmembrane region" description="Helical" evidence="7">
    <location>
        <begin position="77"/>
        <end position="95"/>
    </location>
</feature>
<feature type="transmembrane region" description="Helical" evidence="7">
    <location>
        <begin position="165"/>
        <end position="185"/>
    </location>
</feature>
<feature type="domain" description="Major facilitator superfamily (MFS) profile" evidence="8">
    <location>
        <begin position="11"/>
        <end position="396"/>
    </location>
</feature>
<keyword evidence="4 7" id="KW-0812">Transmembrane</keyword>
<feature type="transmembrane region" description="Helical" evidence="7">
    <location>
        <begin position="282"/>
        <end position="300"/>
    </location>
</feature>